<keyword evidence="17 23" id="KW-0326">Glycosidase</keyword>
<dbReference type="PROSITE" id="PS01242">
    <property type="entry name" value="ZF_FPG_1"/>
    <property type="match status" value="1"/>
</dbReference>
<evidence type="ECO:0000256" key="20">
    <source>
        <dbReference type="PROSITE-ProRule" id="PRU00391"/>
    </source>
</evidence>
<dbReference type="eggNOG" id="COG0266">
    <property type="taxonomic scope" value="Bacteria"/>
</dbReference>
<dbReference type="PROSITE" id="PS51068">
    <property type="entry name" value="FPG_CAT"/>
    <property type="match status" value="1"/>
</dbReference>
<evidence type="ECO:0000256" key="18">
    <source>
        <dbReference type="ARBA" id="ARBA00030638"/>
    </source>
</evidence>
<evidence type="ECO:0000256" key="1">
    <source>
        <dbReference type="ARBA" id="ARBA00001668"/>
    </source>
</evidence>
<dbReference type="Gene3D" id="3.20.190.10">
    <property type="entry name" value="MutM-like, N-terminal"/>
    <property type="match status" value="1"/>
</dbReference>
<evidence type="ECO:0000256" key="5">
    <source>
        <dbReference type="ARBA" id="ARBA00012024"/>
    </source>
</evidence>
<keyword evidence="12" id="KW-0862">Zinc</keyword>
<dbReference type="GO" id="GO:0008270">
    <property type="term" value="F:zinc ion binding"/>
    <property type="evidence" value="ECO:0007669"/>
    <property type="project" value="UniProtKB-KW"/>
</dbReference>
<comment type="catalytic activity">
    <reaction evidence="19">
        <text>2'-deoxyribonucleotide-(2'-deoxyribose 5'-phosphate)-2'-deoxyribonucleotide-DNA = a 3'-end 2'-deoxyribonucleotide-(2,3-dehydro-2,3-deoxyribose 5'-phosphate)-DNA + a 5'-end 5'-phospho-2'-deoxyribonucleoside-DNA + H(+)</text>
        <dbReference type="Rhea" id="RHEA:66592"/>
        <dbReference type="Rhea" id="RHEA-COMP:13180"/>
        <dbReference type="Rhea" id="RHEA-COMP:16897"/>
        <dbReference type="Rhea" id="RHEA-COMP:17067"/>
        <dbReference type="ChEBI" id="CHEBI:15378"/>
        <dbReference type="ChEBI" id="CHEBI:136412"/>
        <dbReference type="ChEBI" id="CHEBI:157695"/>
        <dbReference type="ChEBI" id="CHEBI:167181"/>
        <dbReference type="EC" id="4.2.99.18"/>
    </reaction>
</comment>
<dbReference type="Pfam" id="PF06827">
    <property type="entry name" value="zf-FPG_IleRS"/>
    <property type="match status" value="1"/>
</dbReference>
<evidence type="ECO:0000256" key="16">
    <source>
        <dbReference type="ARBA" id="ARBA00023268"/>
    </source>
</evidence>
<dbReference type="EC" id="4.2.99.18" evidence="6"/>
<keyword evidence="24" id="KW-1185">Reference proteome</keyword>
<gene>
    <name evidence="23" type="ordered locus">Sthe_3166</name>
</gene>
<dbReference type="Gene3D" id="1.10.8.50">
    <property type="match status" value="1"/>
</dbReference>
<dbReference type="HOGENOM" id="CLU_038423_1_1_0"/>
<keyword evidence="16" id="KW-0511">Multifunctional enzyme</keyword>
<evidence type="ECO:0000259" key="21">
    <source>
        <dbReference type="PROSITE" id="PS51066"/>
    </source>
</evidence>
<keyword evidence="11 23" id="KW-0378">Hydrolase</keyword>
<evidence type="ECO:0000256" key="15">
    <source>
        <dbReference type="ARBA" id="ARBA00023239"/>
    </source>
</evidence>
<keyword evidence="10 20" id="KW-0863">Zinc-finger</keyword>
<dbReference type="InterPro" id="IPR015887">
    <property type="entry name" value="DNA_glyclase_Znf_dom_DNA_BS"/>
</dbReference>
<dbReference type="InterPro" id="IPR012319">
    <property type="entry name" value="FPG_cat"/>
</dbReference>
<evidence type="ECO:0000256" key="14">
    <source>
        <dbReference type="ARBA" id="ARBA00023204"/>
    </source>
</evidence>
<dbReference type="Pfam" id="PF06831">
    <property type="entry name" value="H2TH"/>
    <property type="match status" value="1"/>
</dbReference>
<dbReference type="GO" id="GO:0034039">
    <property type="term" value="F:8-oxo-7,8-dihydroguanine DNA N-glycosylase activity"/>
    <property type="evidence" value="ECO:0007669"/>
    <property type="project" value="TreeGrafter"/>
</dbReference>
<dbReference type="CDD" id="cd08966">
    <property type="entry name" value="EcFpg-like_N"/>
    <property type="match status" value="1"/>
</dbReference>
<dbReference type="SMART" id="SM01232">
    <property type="entry name" value="H2TH"/>
    <property type="match status" value="1"/>
</dbReference>
<keyword evidence="15" id="KW-0456">Lyase</keyword>
<evidence type="ECO:0000256" key="17">
    <source>
        <dbReference type="ARBA" id="ARBA00023295"/>
    </source>
</evidence>
<evidence type="ECO:0000256" key="7">
    <source>
        <dbReference type="ARBA" id="ARBA00016240"/>
    </source>
</evidence>
<dbReference type="STRING" id="479434.Sthe_3166"/>
<dbReference type="NCBIfam" id="TIGR00577">
    <property type="entry name" value="fpg"/>
    <property type="match status" value="1"/>
</dbReference>
<dbReference type="InterPro" id="IPR010663">
    <property type="entry name" value="Znf_FPG/IleRS"/>
</dbReference>
<evidence type="ECO:0000256" key="19">
    <source>
        <dbReference type="ARBA" id="ARBA00044632"/>
    </source>
</evidence>
<dbReference type="KEGG" id="sti:Sthe_3166"/>
<dbReference type="SUPFAM" id="SSF57716">
    <property type="entry name" value="Glucocorticoid receptor-like (DNA-binding domain)"/>
    <property type="match status" value="1"/>
</dbReference>
<dbReference type="GO" id="GO:0006284">
    <property type="term" value="P:base-excision repair"/>
    <property type="evidence" value="ECO:0007669"/>
    <property type="project" value="InterPro"/>
</dbReference>
<dbReference type="RefSeq" id="WP_012873601.1">
    <property type="nucleotide sequence ID" value="NC_013524.1"/>
</dbReference>
<evidence type="ECO:0000256" key="8">
    <source>
        <dbReference type="ARBA" id="ARBA00022723"/>
    </source>
</evidence>
<reference evidence="23 24" key="2">
    <citation type="journal article" date="2010" name="Stand. Genomic Sci.">
        <title>Complete genome sequence of Desulfohalobium retbaense type strain (HR(100)).</title>
        <authorList>
            <person name="Spring S."/>
            <person name="Nolan M."/>
            <person name="Lapidus A."/>
            <person name="Glavina Del Rio T."/>
            <person name="Copeland A."/>
            <person name="Tice H."/>
            <person name="Cheng J.F."/>
            <person name="Lucas S."/>
            <person name="Land M."/>
            <person name="Chen F."/>
            <person name="Bruce D."/>
            <person name="Goodwin L."/>
            <person name="Pitluck S."/>
            <person name="Ivanova N."/>
            <person name="Mavromatis K."/>
            <person name="Mikhailova N."/>
            <person name="Pati A."/>
            <person name="Chen A."/>
            <person name="Palaniappan K."/>
            <person name="Hauser L."/>
            <person name="Chang Y.J."/>
            <person name="Jeffries C.D."/>
            <person name="Munk C."/>
            <person name="Kiss H."/>
            <person name="Chain P."/>
            <person name="Han C."/>
            <person name="Brettin T."/>
            <person name="Detter J.C."/>
            <person name="Schuler E."/>
            <person name="Goker M."/>
            <person name="Rohde M."/>
            <person name="Bristow J."/>
            <person name="Eisen J.A."/>
            <person name="Markowitz V."/>
            <person name="Hugenholtz P."/>
            <person name="Kyrpides N.C."/>
            <person name="Klenk H.P."/>
        </authorList>
    </citation>
    <scope>NUCLEOTIDE SEQUENCE [LARGE SCALE GENOMIC DNA]</scope>
    <source>
        <strain evidence="24">ATCC 49802 / DSM 20745 / S 6022</strain>
    </source>
</reference>
<evidence type="ECO:0000256" key="3">
    <source>
        <dbReference type="ARBA" id="ARBA00009409"/>
    </source>
</evidence>
<keyword evidence="13" id="KW-0238">DNA-binding</keyword>
<comment type="subunit">
    <text evidence="4">Monomer.</text>
</comment>
<comment type="similarity">
    <text evidence="3">Belongs to the FPG family.</text>
</comment>
<dbReference type="NCBIfam" id="NF002211">
    <property type="entry name" value="PRK01103.1"/>
    <property type="match status" value="1"/>
</dbReference>
<feature type="domain" description="Formamidopyrimidine-DNA glycosylase catalytic" evidence="22">
    <location>
        <begin position="2"/>
        <end position="128"/>
    </location>
</feature>
<dbReference type="InParanoid" id="D1C9S3"/>
<comment type="cofactor">
    <cofactor evidence="2">
        <name>Zn(2+)</name>
        <dbReference type="ChEBI" id="CHEBI:29105"/>
    </cofactor>
</comment>
<sequence length="286" mass="31291">MPELPEVEAARRGIAEQLLGRVLVGYELTRPALVVPAPGLTLDALVGSRLECVERHGKYLFLSFEPAVLVIHLKLAGQLVARGSGIPGFAAGHPVPAYDAPLPHKSTHLRFDFDGDAHLYLTDIRHFARVWLLPHDDLPAFREGLHLGPDVLDPAFTVETLRQGLARRTVGRLKPTLLDQSLVAGLGNIYVDESLWQAKLHPERTAASLTDAEIERLYEGIHTTMELALPTGGARILNSKAQTEVGEFPFVHGREGLPCPRCGTAIIKIRVNNRGTYLCPQCQPAP</sequence>
<comment type="catalytic activity">
    <reaction evidence="1">
        <text>Hydrolysis of DNA containing ring-opened 7-methylguanine residues, releasing 2,6-diamino-4-hydroxy-5-(N-methyl)formamidopyrimidine.</text>
        <dbReference type="EC" id="3.2.2.23"/>
    </reaction>
</comment>
<feature type="domain" description="FPG-type" evidence="21">
    <location>
        <begin position="250"/>
        <end position="284"/>
    </location>
</feature>
<dbReference type="InterPro" id="IPR000214">
    <property type="entry name" value="Znf_DNA_glyclase/AP_lyase"/>
</dbReference>
<reference evidence="24" key="1">
    <citation type="submission" date="2009-11" db="EMBL/GenBank/DDBJ databases">
        <title>The complete chromosome 2 of Sphaerobacter thermophilus DSM 20745.</title>
        <authorList>
            <person name="Lucas S."/>
            <person name="Copeland A."/>
            <person name="Lapidus A."/>
            <person name="Glavina del Rio T."/>
            <person name="Dalin E."/>
            <person name="Tice H."/>
            <person name="Bruce D."/>
            <person name="Goodwin L."/>
            <person name="Pitluck S."/>
            <person name="Kyrpides N."/>
            <person name="Mavromatis K."/>
            <person name="Ivanova N."/>
            <person name="Mikhailova N."/>
            <person name="LaButti K.M."/>
            <person name="Clum A."/>
            <person name="Sun H.I."/>
            <person name="Brettin T."/>
            <person name="Detter J.C."/>
            <person name="Han C."/>
            <person name="Larimer F."/>
            <person name="Land M."/>
            <person name="Hauser L."/>
            <person name="Markowitz V."/>
            <person name="Cheng J.F."/>
            <person name="Hugenholtz P."/>
            <person name="Woyke T."/>
            <person name="Wu D."/>
            <person name="Steenblock K."/>
            <person name="Schneider S."/>
            <person name="Pukall R."/>
            <person name="Goeker M."/>
            <person name="Klenk H.P."/>
            <person name="Eisen J.A."/>
        </authorList>
    </citation>
    <scope>NUCLEOTIDE SEQUENCE [LARGE SCALE GENOMIC DNA]</scope>
    <source>
        <strain evidence="24">ATCC 49802 / DSM 20745 / S 6022</strain>
    </source>
</reference>
<dbReference type="SUPFAM" id="SSF46946">
    <property type="entry name" value="S13-like H2TH domain"/>
    <property type="match status" value="1"/>
</dbReference>
<dbReference type="InterPro" id="IPR035937">
    <property type="entry name" value="FPG_N"/>
</dbReference>
<dbReference type="Proteomes" id="UP000002027">
    <property type="component" value="Chromosome 2"/>
</dbReference>
<keyword evidence="8" id="KW-0479">Metal-binding</keyword>
<organism evidence="23 24">
    <name type="scientific">Sphaerobacter thermophilus (strain ATCC 49802 / DSM 20745 / KCCM 41009 / NCIMB 13125 / S 6022)</name>
    <dbReference type="NCBI Taxonomy" id="479434"/>
    <lineage>
        <taxon>Bacteria</taxon>
        <taxon>Pseudomonadati</taxon>
        <taxon>Thermomicrobiota</taxon>
        <taxon>Thermomicrobia</taxon>
        <taxon>Sphaerobacterales</taxon>
        <taxon>Sphaerobacterineae</taxon>
        <taxon>Sphaerobacteraceae</taxon>
        <taxon>Sphaerobacter</taxon>
    </lineage>
</organism>
<dbReference type="EMBL" id="CP001824">
    <property type="protein sequence ID" value="ACZ40566.1"/>
    <property type="molecule type" value="Genomic_DNA"/>
</dbReference>
<evidence type="ECO:0000259" key="22">
    <source>
        <dbReference type="PROSITE" id="PS51068"/>
    </source>
</evidence>
<dbReference type="EC" id="3.2.2.23" evidence="5"/>
<evidence type="ECO:0000256" key="9">
    <source>
        <dbReference type="ARBA" id="ARBA00022763"/>
    </source>
</evidence>
<dbReference type="AlphaFoldDB" id="D1C9S3"/>
<keyword evidence="14" id="KW-0234">DNA repair</keyword>
<dbReference type="InterPro" id="IPR020629">
    <property type="entry name" value="FPG_Glyclase"/>
</dbReference>
<dbReference type="GO" id="GO:0003684">
    <property type="term" value="F:damaged DNA binding"/>
    <property type="evidence" value="ECO:0007669"/>
    <property type="project" value="InterPro"/>
</dbReference>
<dbReference type="SUPFAM" id="SSF81624">
    <property type="entry name" value="N-terminal domain of MutM-like DNA repair proteins"/>
    <property type="match status" value="1"/>
</dbReference>
<evidence type="ECO:0000313" key="24">
    <source>
        <dbReference type="Proteomes" id="UP000002027"/>
    </source>
</evidence>
<dbReference type="GO" id="GO:0140078">
    <property type="term" value="F:class I DNA-(apurinic or apyrimidinic site) endonuclease activity"/>
    <property type="evidence" value="ECO:0007669"/>
    <property type="project" value="UniProtKB-EC"/>
</dbReference>
<dbReference type="InterPro" id="IPR015886">
    <property type="entry name" value="H2TH_FPG"/>
</dbReference>
<evidence type="ECO:0000256" key="13">
    <source>
        <dbReference type="ARBA" id="ARBA00023125"/>
    </source>
</evidence>
<accession>D1C9S3</accession>
<dbReference type="FunFam" id="1.10.8.50:FF:000003">
    <property type="entry name" value="Formamidopyrimidine-DNA glycosylase"/>
    <property type="match status" value="1"/>
</dbReference>
<protein>
    <recommendedName>
        <fullName evidence="7">Formamidopyrimidine-DNA glycosylase</fullName>
        <ecNumber evidence="5">3.2.2.23</ecNumber>
        <ecNumber evidence="6">4.2.99.18</ecNumber>
    </recommendedName>
    <alternativeName>
        <fullName evidence="18">DNA-(apurinic or apyrimidinic site) lyase MutM</fullName>
    </alternativeName>
</protein>
<dbReference type="SMART" id="SM00898">
    <property type="entry name" value="Fapy_DNA_glyco"/>
    <property type="match status" value="1"/>
</dbReference>
<evidence type="ECO:0000256" key="6">
    <source>
        <dbReference type="ARBA" id="ARBA00012720"/>
    </source>
</evidence>
<dbReference type="PANTHER" id="PTHR22993:SF9">
    <property type="entry name" value="FORMAMIDOPYRIMIDINE-DNA GLYCOSYLASE"/>
    <property type="match status" value="1"/>
</dbReference>
<proteinExistence type="inferred from homology"/>
<evidence type="ECO:0000313" key="23">
    <source>
        <dbReference type="EMBL" id="ACZ40566.1"/>
    </source>
</evidence>
<evidence type="ECO:0000256" key="2">
    <source>
        <dbReference type="ARBA" id="ARBA00001947"/>
    </source>
</evidence>
<name>D1C9S3_SPHTD</name>
<evidence type="ECO:0000256" key="11">
    <source>
        <dbReference type="ARBA" id="ARBA00022801"/>
    </source>
</evidence>
<dbReference type="InterPro" id="IPR010979">
    <property type="entry name" value="Ribosomal_uS13-like_H2TH"/>
</dbReference>
<dbReference type="PROSITE" id="PS51066">
    <property type="entry name" value="ZF_FPG_2"/>
    <property type="match status" value="1"/>
</dbReference>
<evidence type="ECO:0000256" key="4">
    <source>
        <dbReference type="ARBA" id="ARBA00011245"/>
    </source>
</evidence>
<evidence type="ECO:0000256" key="12">
    <source>
        <dbReference type="ARBA" id="ARBA00022833"/>
    </source>
</evidence>
<keyword evidence="9" id="KW-0227">DNA damage</keyword>
<dbReference type="Pfam" id="PF01149">
    <property type="entry name" value="Fapy_DNA_glyco"/>
    <property type="match status" value="1"/>
</dbReference>
<dbReference type="PANTHER" id="PTHR22993">
    <property type="entry name" value="FORMAMIDOPYRIMIDINE-DNA GLYCOSYLASE"/>
    <property type="match status" value="1"/>
</dbReference>
<evidence type="ECO:0000256" key="10">
    <source>
        <dbReference type="ARBA" id="ARBA00022771"/>
    </source>
</evidence>